<dbReference type="EMBL" id="JARK01001438">
    <property type="protein sequence ID" value="EYC02115.1"/>
    <property type="molecule type" value="Genomic_DNA"/>
</dbReference>
<protein>
    <submittedName>
        <fullName evidence="1">Uncharacterized protein</fullName>
    </submittedName>
</protein>
<name>A0A016THG3_9BILA</name>
<proteinExistence type="predicted"/>
<comment type="caution">
    <text evidence="1">The sequence shown here is derived from an EMBL/GenBank/DDBJ whole genome shotgun (WGS) entry which is preliminary data.</text>
</comment>
<dbReference type="Proteomes" id="UP000024635">
    <property type="component" value="Unassembled WGS sequence"/>
</dbReference>
<dbReference type="AlphaFoldDB" id="A0A016THG3"/>
<keyword evidence="2" id="KW-1185">Reference proteome</keyword>
<reference evidence="2" key="1">
    <citation type="journal article" date="2015" name="Nat. Genet.">
        <title>The genome and transcriptome of the zoonotic hookworm Ancylostoma ceylanicum identify infection-specific gene families.</title>
        <authorList>
            <person name="Schwarz E.M."/>
            <person name="Hu Y."/>
            <person name="Antoshechkin I."/>
            <person name="Miller M.M."/>
            <person name="Sternberg P.W."/>
            <person name="Aroian R.V."/>
        </authorList>
    </citation>
    <scope>NUCLEOTIDE SEQUENCE</scope>
    <source>
        <strain evidence="2">HY135</strain>
    </source>
</reference>
<gene>
    <name evidence="1" type="primary">Acey_s0102.g3497</name>
    <name evidence="1" type="ORF">Y032_0102g3497</name>
</gene>
<evidence type="ECO:0000313" key="1">
    <source>
        <dbReference type="EMBL" id="EYC02115.1"/>
    </source>
</evidence>
<sequence length="81" mass="9098">MFVLILLTGVGIISLFYFKHDSSATNHNESNRLHFFDLCDIYNICNYTANLNWLTVLKVLGMSIAIATPADWRAAPPTQHG</sequence>
<evidence type="ECO:0000313" key="2">
    <source>
        <dbReference type="Proteomes" id="UP000024635"/>
    </source>
</evidence>
<organism evidence="1 2">
    <name type="scientific">Ancylostoma ceylanicum</name>
    <dbReference type="NCBI Taxonomy" id="53326"/>
    <lineage>
        <taxon>Eukaryota</taxon>
        <taxon>Metazoa</taxon>
        <taxon>Ecdysozoa</taxon>
        <taxon>Nematoda</taxon>
        <taxon>Chromadorea</taxon>
        <taxon>Rhabditida</taxon>
        <taxon>Rhabditina</taxon>
        <taxon>Rhabditomorpha</taxon>
        <taxon>Strongyloidea</taxon>
        <taxon>Ancylostomatidae</taxon>
        <taxon>Ancylostomatinae</taxon>
        <taxon>Ancylostoma</taxon>
    </lineage>
</organism>
<accession>A0A016THG3</accession>